<dbReference type="FunFam" id="3.40.366.10:FF:000002">
    <property type="entry name" value="Probable polyketide synthase 2"/>
    <property type="match status" value="3"/>
</dbReference>
<dbReference type="Gene3D" id="3.40.366.10">
    <property type="entry name" value="Malonyl-Coenzyme A Acyl Carrier Protein, domain 2"/>
    <property type="match status" value="3"/>
</dbReference>
<dbReference type="InterPro" id="IPR009081">
    <property type="entry name" value="PP-bd_ACP"/>
</dbReference>
<keyword evidence="8" id="KW-0012">Acyltransferase</keyword>
<keyword evidence="7" id="KW-0511">Multifunctional enzyme</keyword>
<dbReference type="SUPFAM" id="SSF53901">
    <property type="entry name" value="Thiolase-like"/>
    <property type="match status" value="3"/>
</dbReference>
<evidence type="ECO:0000256" key="7">
    <source>
        <dbReference type="ARBA" id="ARBA00023268"/>
    </source>
</evidence>
<dbReference type="InterPro" id="IPR016036">
    <property type="entry name" value="Malonyl_transacylase_ACP-bd"/>
</dbReference>
<dbReference type="SUPFAM" id="SSF52151">
    <property type="entry name" value="FabD/lysophospholipase-like"/>
    <property type="match status" value="3"/>
</dbReference>
<dbReference type="NCBIfam" id="NF045894">
    <property type="entry name" value="PKS_plus_SDR"/>
    <property type="match status" value="1"/>
</dbReference>
<dbReference type="PROSITE" id="PS00606">
    <property type="entry name" value="KS3_1"/>
    <property type="match status" value="3"/>
</dbReference>
<comment type="pathway">
    <text evidence="2">Antibiotic biosynthesis.</text>
</comment>
<dbReference type="InterPro" id="IPR006162">
    <property type="entry name" value="Ppantetheine_attach_site"/>
</dbReference>
<dbReference type="Gene3D" id="3.10.129.110">
    <property type="entry name" value="Polyketide synthase dehydratase"/>
    <property type="match status" value="1"/>
</dbReference>
<dbReference type="InterPro" id="IPR049900">
    <property type="entry name" value="PKS_mFAS_DH"/>
</dbReference>
<dbReference type="CDD" id="cd08956">
    <property type="entry name" value="KR_3_FAS_SDR_x"/>
    <property type="match status" value="1"/>
</dbReference>
<dbReference type="InterPro" id="IPR042104">
    <property type="entry name" value="PKS_dehydratase_sf"/>
</dbReference>
<dbReference type="InterPro" id="IPR032821">
    <property type="entry name" value="PKS_assoc"/>
</dbReference>
<dbReference type="SUPFAM" id="SSF47336">
    <property type="entry name" value="ACP-like"/>
    <property type="match status" value="3"/>
</dbReference>
<feature type="domain" description="Carrier" evidence="11">
    <location>
        <begin position="3276"/>
        <end position="3351"/>
    </location>
</feature>
<feature type="active site" description="Proton donor; for dehydratase activity" evidence="9">
    <location>
        <position position="4554"/>
    </location>
</feature>
<evidence type="ECO:0000256" key="4">
    <source>
        <dbReference type="ARBA" id="ARBA00022553"/>
    </source>
</evidence>
<dbReference type="InterPro" id="IPR020841">
    <property type="entry name" value="PKS_Beta-ketoAc_synthase_dom"/>
</dbReference>
<keyword evidence="3" id="KW-0596">Phosphopantetheine</keyword>
<dbReference type="GO" id="GO:0004312">
    <property type="term" value="F:fatty acid synthase activity"/>
    <property type="evidence" value="ECO:0007669"/>
    <property type="project" value="TreeGrafter"/>
</dbReference>
<dbReference type="Pfam" id="PF00698">
    <property type="entry name" value="Acyl_transf_1"/>
    <property type="match status" value="3"/>
</dbReference>
<feature type="compositionally biased region" description="Low complexity" evidence="10">
    <location>
        <begin position="4860"/>
        <end position="4888"/>
    </location>
</feature>
<dbReference type="GO" id="GO:0033068">
    <property type="term" value="P:macrolide biosynthetic process"/>
    <property type="evidence" value="ECO:0007669"/>
    <property type="project" value="UniProtKB-ARBA"/>
</dbReference>
<dbReference type="SMART" id="SM00825">
    <property type="entry name" value="PKS_KS"/>
    <property type="match status" value="3"/>
</dbReference>
<evidence type="ECO:0000256" key="2">
    <source>
        <dbReference type="ARBA" id="ARBA00004792"/>
    </source>
</evidence>
<dbReference type="Gene3D" id="3.30.70.3290">
    <property type="match status" value="4"/>
</dbReference>
<feature type="region of interest" description="Disordered" evidence="10">
    <location>
        <begin position="3809"/>
        <end position="3862"/>
    </location>
</feature>
<dbReference type="InterPro" id="IPR020807">
    <property type="entry name" value="PKS_DH"/>
</dbReference>
<dbReference type="Gene3D" id="3.40.50.720">
    <property type="entry name" value="NAD(P)-binding Rossmann-like Domain"/>
    <property type="match status" value="3"/>
</dbReference>
<dbReference type="InterPro" id="IPR014031">
    <property type="entry name" value="Ketoacyl_synth_C"/>
</dbReference>
<dbReference type="CDD" id="cd08952">
    <property type="entry name" value="KR_1_SDR_x"/>
    <property type="match status" value="2"/>
</dbReference>
<dbReference type="GeneID" id="93733259"/>
<dbReference type="Pfam" id="PF00550">
    <property type="entry name" value="PP-binding"/>
    <property type="match status" value="3"/>
</dbReference>
<dbReference type="OrthoDB" id="9778690at2"/>
<dbReference type="InterPro" id="IPR049551">
    <property type="entry name" value="PKS_DH_C"/>
</dbReference>
<dbReference type="InterPro" id="IPR013968">
    <property type="entry name" value="PKS_KR"/>
</dbReference>
<protein>
    <submittedName>
        <fullName evidence="14">Modular polyketide synthase</fullName>
    </submittedName>
</protein>
<feature type="region of interest" description="Disordered" evidence="10">
    <location>
        <begin position="1696"/>
        <end position="1717"/>
    </location>
</feature>
<dbReference type="SUPFAM" id="SSF55048">
    <property type="entry name" value="Probable ACP-binding domain of malonyl-CoA ACP transacylase"/>
    <property type="match status" value="3"/>
</dbReference>
<dbReference type="InterPro" id="IPR055123">
    <property type="entry name" value="SpnB-like_Rossmann"/>
</dbReference>
<dbReference type="Pfam" id="PF21089">
    <property type="entry name" value="PKS_DH_N"/>
    <property type="match status" value="1"/>
</dbReference>
<evidence type="ECO:0000256" key="3">
    <source>
        <dbReference type="ARBA" id="ARBA00022450"/>
    </source>
</evidence>
<evidence type="ECO:0000256" key="8">
    <source>
        <dbReference type="ARBA" id="ARBA00023315"/>
    </source>
</evidence>
<dbReference type="EMBL" id="CM000913">
    <property type="protein sequence ID" value="EFG05090.1"/>
    <property type="molecule type" value="Genomic_DNA"/>
</dbReference>
<dbReference type="InterPro" id="IPR036736">
    <property type="entry name" value="ACP-like_sf"/>
</dbReference>
<dbReference type="SMART" id="SM00826">
    <property type="entry name" value="PKS_DH"/>
    <property type="match status" value="1"/>
</dbReference>
<name>E2Q520_STRCL</name>
<feature type="compositionally biased region" description="Polar residues" evidence="10">
    <location>
        <begin position="972"/>
        <end position="984"/>
    </location>
</feature>
<dbReference type="Pfam" id="PF18369">
    <property type="entry name" value="PKS_DE"/>
    <property type="match status" value="2"/>
</dbReference>
<feature type="domain" description="Carrier" evidence="11">
    <location>
        <begin position="5302"/>
        <end position="5377"/>
    </location>
</feature>
<feature type="region of interest" description="Disordered" evidence="10">
    <location>
        <begin position="873"/>
        <end position="1084"/>
    </location>
</feature>
<dbReference type="Pfam" id="PF08659">
    <property type="entry name" value="KR"/>
    <property type="match status" value="3"/>
</dbReference>
<dbReference type="SUPFAM" id="SSF51735">
    <property type="entry name" value="NAD(P)-binding Rossmann-fold domains"/>
    <property type="match status" value="6"/>
</dbReference>
<comment type="cofactor">
    <cofactor evidence="1">
        <name>pantetheine 4'-phosphate</name>
        <dbReference type="ChEBI" id="CHEBI:47942"/>
    </cofactor>
</comment>
<feature type="region of interest" description="N-terminal hotdog fold" evidence="9">
    <location>
        <begin position="4352"/>
        <end position="4477"/>
    </location>
</feature>
<dbReference type="Pfam" id="PF14765">
    <property type="entry name" value="PS-DH"/>
    <property type="match status" value="1"/>
</dbReference>
<keyword evidence="15" id="KW-1185">Reference proteome</keyword>
<dbReference type="SMART" id="SM00822">
    <property type="entry name" value="PKS_KR"/>
    <property type="match status" value="3"/>
</dbReference>
<dbReference type="Proteomes" id="UP000002357">
    <property type="component" value="Chromosome"/>
</dbReference>
<dbReference type="InterPro" id="IPR049552">
    <property type="entry name" value="PKS_DH_N"/>
</dbReference>
<dbReference type="InterPro" id="IPR041618">
    <property type="entry name" value="PKS_DE"/>
</dbReference>
<evidence type="ECO:0000256" key="6">
    <source>
        <dbReference type="ARBA" id="ARBA00023194"/>
    </source>
</evidence>
<dbReference type="Pfam" id="PF16197">
    <property type="entry name" value="KAsynt_C_assoc"/>
    <property type="match status" value="3"/>
</dbReference>
<dbReference type="InterPro" id="IPR050091">
    <property type="entry name" value="PKS_NRPS_Biosynth_Enz"/>
</dbReference>
<dbReference type="SMART" id="SM01294">
    <property type="entry name" value="PKS_PP_betabranch"/>
    <property type="match status" value="3"/>
</dbReference>
<dbReference type="InterPro" id="IPR016035">
    <property type="entry name" value="Acyl_Trfase/lysoPLipase"/>
</dbReference>
<dbReference type="PROSITE" id="PS00012">
    <property type="entry name" value="PHOSPHOPANTETHEINE"/>
    <property type="match status" value="3"/>
</dbReference>
<feature type="domain" description="Carrier" evidence="11">
    <location>
        <begin position="1729"/>
        <end position="1804"/>
    </location>
</feature>
<feature type="domain" description="Ketosynthase family 3 (KS3)" evidence="12">
    <location>
        <begin position="1825"/>
        <end position="2253"/>
    </location>
</feature>
<evidence type="ECO:0000259" key="11">
    <source>
        <dbReference type="PROSITE" id="PS50075"/>
    </source>
</evidence>
<dbReference type="InterPro" id="IPR016039">
    <property type="entry name" value="Thiolase-like"/>
</dbReference>
<feature type="domain" description="PKS/mFAS DH" evidence="13">
    <location>
        <begin position="4352"/>
        <end position="4631"/>
    </location>
</feature>
<dbReference type="Gene3D" id="1.10.1200.10">
    <property type="entry name" value="ACP-like"/>
    <property type="match status" value="3"/>
</dbReference>
<keyword evidence="6" id="KW-0045">Antibiotic biosynthesis</keyword>
<evidence type="ECO:0000256" key="5">
    <source>
        <dbReference type="ARBA" id="ARBA00022679"/>
    </source>
</evidence>
<dbReference type="eggNOG" id="COG3321">
    <property type="taxonomic scope" value="Bacteria"/>
</dbReference>
<dbReference type="GO" id="GO:0006633">
    <property type="term" value="P:fatty acid biosynthetic process"/>
    <property type="evidence" value="ECO:0007669"/>
    <property type="project" value="InterPro"/>
</dbReference>
<dbReference type="PANTHER" id="PTHR43775:SF51">
    <property type="entry name" value="INACTIVE PHENOLPHTHIOCEROL SYNTHESIS POLYKETIDE SYNTHASE TYPE I PKS1-RELATED"/>
    <property type="match status" value="1"/>
</dbReference>
<feature type="region of interest" description="Disordered" evidence="10">
    <location>
        <begin position="459"/>
        <end position="501"/>
    </location>
</feature>
<dbReference type="PANTHER" id="PTHR43775">
    <property type="entry name" value="FATTY ACID SYNTHASE"/>
    <property type="match status" value="1"/>
</dbReference>
<dbReference type="GO" id="GO:0004315">
    <property type="term" value="F:3-oxoacyl-[acyl-carrier-protein] synthase activity"/>
    <property type="evidence" value="ECO:0007669"/>
    <property type="project" value="InterPro"/>
</dbReference>
<dbReference type="Pfam" id="PF02801">
    <property type="entry name" value="Ketoacyl-synt_C"/>
    <property type="match status" value="3"/>
</dbReference>
<dbReference type="InterPro" id="IPR057326">
    <property type="entry name" value="KR_dom"/>
</dbReference>
<feature type="domain" description="Ketosynthase family 3 (KS3)" evidence="12">
    <location>
        <begin position="3382"/>
        <end position="3808"/>
    </location>
</feature>
<evidence type="ECO:0000256" key="1">
    <source>
        <dbReference type="ARBA" id="ARBA00001957"/>
    </source>
</evidence>
<keyword evidence="5" id="KW-0808">Transferase</keyword>
<dbReference type="SMART" id="SM00823">
    <property type="entry name" value="PKS_PP"/>
    <property type="match status" value="3"/>
</dbReference>
<accession>E2Q520</accession>
<dbReference type="Gene3D" id="3.40.47.10">
    <property type="match status" value="3"/>
</dbReference>
<evidence type="ECO:0000259" key="12">
    <source>
        <dbReference type="PROSITE" id="PS52004"/>
    </source>
</evidence>
<dbReference type="SMART" id="SM00827">
    <property type="entry name" value="PKS_AT"/>
    <property type="match status" value="3"/>
</dbReference>
<sequence length="5466" mass="565399">MTDSDKLLAYLRRATTDLGDARRRLREAEEARHEPVAIVAMSCRYPGGADTPERLWELVRGGTDAITEWPAGRGWNTEALYHPDPDHPGTSSTRHGGFLHDADGFDAAFFGISPREALAMDPQQRLVLETSWEAVERAGIDPAALRSTRTGVFIGGMRNDYGSGSRHLPGIEGLLDTGTATSVLSGRVAYTFGLEGPAVTVDTACSSSLVALHLAVRALRGGECALALAGGVAVMATPDAFVAYSRQRALSADGRCKAFAAAADGTAWAEGVGVLALERLCDARRNGHPVLAVIRGSAVNQDGASNGLTAPNGPSQQRVIAEALADARLTPGDIDAVEAHGTGTRLGDPIEAQALLAAYGSERPADRPLWIGSLKSNIGHTSAAAGVGGVIKTVMAMRHGVLPKSLHIDEPTPIVDWTRGAVRVLAESRPWANGGGPRRAGVSAFGVSGTNAHVILEQAPDTTPLRTAEDSHVPRNAPAAPPGHAPRGTPVAPPGPLPWALSARDENALRDQARRLLTALKDPSGQHEDDGAIGRALATARTAFEYRAVVVADDRAGFTEGLAALAAGTASPRLVRGTTGPSGKTVFVFPGQGSQWFGMGRSLLAGSVVFAEWIAACERALVPFTGWSLTAVLRGVRGAPSLERVDVVQPVLFAVMVSLAELWRSCGVVPDAVVGHSQGEIAAAYVAGALTLDDAARVVALRSRALSRLAGRGGMASVALPPTALDSHLEPWGDRLSVAAVNGPSATVLSGDPEAIAGVVAALTAQDIRARIVPVDYAAHSAQVEEVREELHTALADITPRPSGIPFHSTVDARPLDTTALDAAYWYRNLRQTVRFDETIRALLHRGHTYLVEISPHPVLTPGMEQTAETLGTDLGTDTAHHPTPPPDRSALPGHPGPAAATGPTEQTTDAVGAARQPVEPADPDGLPAGPPLGPESRLTAPTAPPGHAQPAATGSGQRPAGATGPPPRTVRTATGPAQPSTAATGAERRLVEAAHPGPQTAGATGPEQPPSGATAPQARTTGAATGPDQQPAEPLGPEQRPTPPTGSPGQAHPTAPAAPEHRTSAAALPAQPDAEPAGTGRRITVLSTLRRDDGGLRRFLLALGQAHTRGLSPDWERLFEGHTTAVGLPTYAFQRRPYWLEHTPTTGAAAPTAPAAPAERADPVEKRFWEAVRTGDLPELTAALGVGPEEPLSAVLPALADWRERRAEEAAHRARVESWRYRIGWQPLPDAPGAHLTGTWLVLVPAPSAADGQIPACLRALRDAGAAVTRITLDGTETERGPLAARLRAALAAAGPPAGVLSLLATDERPHPRHPSVPVGTALGLALVQALGDAGIDAPLWWATRGAVSTGRADGPVSPAQNTAWGLGRVAALEHPRRWGGLVDLPADLDARAAARLCAVLSGRHGDEDQIAVRATGVHGRRLLRAPLAAAAPRRTWTPRGTVLITGGTGGLGAYLARRLARGGAEHLVLVSRRGPAAPGAAELTAELTALGVRTTVAACDITDRDALAALVDGLERDGCTIRSVLHAAAGGSLVALDDTDLDEFATTLHAKAGGAAHLDALFDRDTLDAFVLFSSVSAVWGSAVHGAYAAANACLDGLAENRRARGLTATSVVWGIWSPEHGGGMAAGLAEEQLRAQGVLFMPPALCAAALQQILDHDETVVLVADIDWSRFATVFTTGRPSPLIGSVPEARAALEPDPNTPADTAGGAPAPLRDRLRDLTGPERDLLLTDLVRTRAAAVLGHDTPDTVTPDRAFRDLGFDSLTAVELRNRLNEATGLRLPVTVVFDHTSPTALARHLRTRLLGDESPAPAPPPPHPTADNTADPVVIVAMSCRYPGGADTPEELWRLVADGRDVISALPADRGWHLDDLYDADADSGAPGTSYTREGGFLHDAGRFDADFFGISPREALAMDPQQRLFLETSWEALERAGIDPRTLRGSRTGVFAGAAYQGYGGGLRDVPGELEGLFVAGISTSVLSGRVAYTLGLEGPAVTVDTACSSSLVAVHLAAKALRNGECSLALAGGATVIGSPLTFTGFSRQRGLAPDGRCKSFSAAADGFGMAEGVGLVLLERLSDARRNGHPVLAVIRGSAVNQDGASNGLTAPSGTAQQRVIAEALTAARLTAADVDAVEAHGTGTTLGDPIEAQALLAAYGQGRPEGRPLWLGSLKSNIGHTQAAAGVAGIIKMVQAMAHGTLPATLHIDEPTPNVDWSSGAVVLLTETTPWPANSRPRRAGISSFGLSGTNAHIIVEQPPAEPPAAPPAPGDPAVPWVLSGRTEDALRDQAVRLRAHLIREPSPRPADIGWSLATTRTPFEHRAAVVGGDRDTLLAGLDTLINGGTAPRTVRGTALHDPRPVFVFPGQGSQWVGMAVGLLDGCGVFAARMAECERALGPFVDWSLTEVVRGVSGASWVDRVDVVQPVLWAVMVSLASVWRGYGVVPVAVVGHSQGEVAAAVVAGALSLEDGARVVALRSRVLRGLTGRGGMLYVPLPPVEAERRIGGWKGRLSVAAVNGPSSVTVSGDPEALDGLHARLADEGVLCWRVPGVDFAGHSPQIGEIREDLLTLLSGIAPRPSRVPFCSTVTGGLLDTTALDATYWYRNLRTTVRFAEAVRSLLNTGHRAFVEISTHPTLTVWLQESLEADGGPGGVVGTLHRGEGGPDRFLTSLAELHTLGHPVDWNAVFDGTAARPCELPTYAFQQRHYWLEPRTPAAGGPSAADPVGDRFWEAVENEDLDTLTTALRLDDPGTRAAMGTVVPALNDWLRTRRVESVLDGRRHRVTWKALPQDRAPALTGTWWVAVPTGATQDSATADCVRALRDHGATPVLVELDAADTDRTRLAARLRGLTPKEQATGVLSLLALAETPCVAGSALPLGLALTTALLQALGDTGTRAPLWCVTRGAVGVGRSDPLTAPLQAHVWGLGGVAAVEYPERWGGLVDLPGQLGERARARLAAALAQRAEDQLALRASGMFGRRLSHAGPRPKPDGPGWTPDGTVLVTGGTGGLGAHTARRLARTGTAHLLLTSRGGPAAPGAAELTAELTALGAHVTVAACDTADRDALARLLAAIPAERPLTAVFHAAGVLDDGVLDTLTPARAAAVLRPKTDAALHLDQLTRGADLTAFVLFSSLAGTLGGTGQGSYAAANAFLDALAQERRARGLPATSLAWGLWDGGGAASDEVRARLIRDGLPAMDPEHALDALWQALDDDETRLIVADFAWDRFVRAYTALRPSAALGDLPGVRQALARNAAAPGRDDGKESALVRRLSALTPTGRREELTGLVRERAAAVLGHTDPGAIAPERAFKDLGFDSLTAVELRDRLAGATGLRLPVTLVFDHPTTEALVDHLLGELPGPAGPAPAIPASTAVPSAAVTGAHETARDEDPVAVVAMSCRFPGGVTTPEEFWDLLADGKDAIGGFPTDRGWDLEGLYDPDPGRVGRTYTRDGGFLYEADHFDPAFFGISPREALTIDPQQRLLLELAWEAFERAGVDPRTVRGSDSGVYVGSSHRDYGSRVTEPSEEFEGYLGIGSAGSVASGRIAYTFGLEGPAVTVDTACSSSLVAVHLAAKALRDRECSLALAGGVTVMATPDAFVEFSRQRGLAPDGRCKPFAAAADGTAWAEGAGLVLLERLSDARRNSHPVLAVIRGSAVNQDGASNGLTAPNGPSQQRVIRSALAAAGLNPADIDAVEAHGTGTRLGDPIEAQALLATYGSERPADRPLLLGSLKSNIGHSQAAAGIAGVIKMVLAMAHGTLPATLHIDGPTPHVDWSAGAVRLLTEPTAWPDGGHPRRAAVSSFGVSGTNAHTILEHPPAPSAARTPTMAEPPVPEQAVPGSEPSTVVPPPPTVSEPFVRKPSAPERPPGTSTAVAGFGLPGPSPWLLSARDKDALRAQAARLLARVTADPGLHAAAVGGTLATGRAAFDHRAALVGADRAALIAALTSLATGRPTAAVVTGTVPTTTGRTAFLFPGQGSQHPRMGAGLRACFPVFADAFDEVCAELDPFLNRPLSEIVDAAAGTDDAALLDTTEYTQPALFAVGVALHRLVGSLGVRPDLVTGHSVGRIAAAHVAGVLSLPDAAALVAARGRLMQSAPGGGAMVALTVSEDELLPHLAGREHEVALAAVNGPTATVLSGDGKAVEEIAAHWRARGRRTKRLKVSHAFHSPHMDAVLDDFRTVAEQIAYHEPSIPVVSDLTGTVATPEELRDAGHWVRHARGTVRFLDAVRTLESEGATTFLELGPDGALTSLVRGCLDGRSGDSPVLTCLLRDDAAEAKAMTEAPAEGAAEATGEALAVTTALARLHVHGTPVAWPELFTGADRVPAALPTYAFQRERYWLPPTRTVGDLPAAGLLPVGHPLLGAGSPLADQDGFLLTGRVSADTHPWLADHTVHGEALVPATAFLELAVHAGDRTGCAEVAELTLETPLVLPRRGAATLQLTVRAPDATGGRAFAVHARAENAPPDEPWTRHASGVLAPGTPSPPPSPTVDPAVWPPAGAEPVAVDGVYERFAAAGFVYGPAFQGLTAVWRHGTDICAEARLPGEQQPDAGRYGLHPALLDSVLHSLAFGVLDDSEQGWLPFTWTGVRLHAVGASALRLRMTPTARNAVALTVTDPTGRPVASARSLVLRPVTPDRVHAAATRPHADLFRLTWPALPGTPPPPSVPARSVAVLAPGRATAALTPAAVHTTLASLRASIDAGAPVPDLVVTTLPGTAPPGGPAAAGSAAATAGAIASVDAVDGAGAVSTGLPGGASVPGAIGATGSAASAGTGDGAGPVTTSLPDVTCATDDADPADVGGGTGLPDGADAAARIAGATEGADATRTPEGTPPGTTSLPVGVGRPDDADSAHSAGSPRDPADGTGSTRTTDGPAATALPGPTGATARADTADGSGAAPPDPVTAVHEATHRALSLVRAWLADERYARSTLAFVTSGAVPTDPGDDVTDPAHAAVWGMIRSAQTEHPDRFVLVDTDGDERSRAALAAALATGEPQLALRSGTVHAARLARVPGSLPPHERAWNTEGTVLITGGTGSIGALVARHLVTRHGVRHLLLTSRGGPAAPGAAELTAELTALGAHTTVAACDAADREALRTLLDALPRPLTGVVHTAGVIDDGVVTDLTPDRLDRVLRPKADAALHLDELTTGLDLTHFVLFSSVAGVFGGMGQANYAAANAFLDALAHRRRARGLPATSLAWGLWATGGGMTGQLGPADLARIARGGIVAFTPAQGLALFDTATGLDAPALLPLRLDTAAVDARNTSGGVPAFLRSLVRTPARPTATGEGAAAGTPDTADALRQRLAGLTEERRHRTLLDLVRTHAALVLGFAGPADVATEQPLLDLGFDSLTAVELRNRLRAACGLHLPATLLFDHPTAAAIARRLAEELTPPPDSGTPAAATASTASTGFAELDRLETALRAGAPDDRVRTALTDRLRDLLETLCPAPGTPDGAVEERMDTASDDELFDFIDNELGMP</sequence>
<dbReference type="PROSITE" id="PS52004">
    <property type="entry name" value="KS3_2"/>
    <property type="match status" value="3"/>
</dbReference>
<reference evidence="14 15" key="1">
    <citation type="journal article" date="2010" name="Genome Biol. Evol.">
        <title>The sequence of a 1.8-mb bacterial linear plasmid reveals a rich evolutionary reservoir of secondary metabolic pathways.</title>
        <authorList>
            <person name="Medema M.H."/>
            <person name="Trefzer A."/>
            <person name="Kovalchuk A."/>
            <person name="van den Berg M."/>
            <person name="Mueller U."/>
            <person name="Heijne W."/>
            <person name="Wu L."/>
            <person name="Alam M.T."/>
            <person name="Ronning C.M."/>
            <person name="Nierman W.C."/>
            <person name="Bovenberg R.A.L."/>
            <person name="Breitling R."/>
            <person name="Takano E."/>
        </authorList>
    </citation>
    <scope>NUCLEOTIDE SEQUENCE [LARGE SCALE GENOMIC DNA]</scope>
    <source>
        <strain evidence="15">ATCC 27064 / DSM 738 / JCM 4710 / NBRC 13307 / NCIMB 12785 / NRRL 3585 / VKM Ac-602</strain>
    </source>
</reference>
<dbReference type="InterPro" id="IPR014030">
    <property type="entry name" value="Ketoacyl_synth_N"/>
</dbReference>
<dbReference type="InterPro" id="IPR001227">
    <property type="entry name" value="Ac_transferase_dom_sf"/>
</dbReference>
<feature type="active site" description="Proton acceptor; for dehydratase activity" evidence="9">
    <location>
        <position position="4384"/>
    </location>
</feature>
<dbReference type="InterPro" id="IPR018201">
    <property type="entry name" value="Ketoacyl_synth_AS"/>
</dbReference>
<feature type="region of interest" description="Disordered" evidence="10">
    <location>
        <begin position="1806"/>
        <end position="1825"/>
    </location>
</feature>
<gene>
    <name evidence="14" type="ORF">SCLAV_0014</name>
</gene>
<dbReference type="InterPro" id="IPR015083">
    <property type="entry name" value="NorB/c/GfsB-D-like_docking"/>
</dbReference>
<evidence type="ECO:0000259" key="13">
    <source>
        <dbReference type="PROSITE" id="PS52019"/>
    </source>
</evidence>
<dbReference type="InterPro" id="IPR014043">
    <property type="entry name" value="Acyl_transferase_dom"/>
</dbReference>
<dbReference type="eggNOG" id="COG1028">
    <property type="taxonomic scope" value="Bacteria"/>
</dbReference>
<feature type="compositionally biased region" description="Low complexity" evidence="10">
    <location>
        <begin position="1703"/>
        <end position="1714"/>
    </location>
</feature>
<dbReference type="Pfam" id="PF08990">
    <property type="entry name" value="Docking"/>
    <property type="match status" value="1"/>
</dbReference>
<feature type="compositionally biased region" description="Low complexity" evidence="10">
    <location>
        <begin position="4798"/>
        <end position="4827"/>
    </location>
</feature>
<evidence type="ECO:0000313" key="14">
    <source>
        <dbReference type="EMBL" id="EFG05090.1"/>
    </source>
</evidence>
<feature type="domain" description="Ketosynthase family 3 (KS3)" evidence="12">
    <location>
        <begin position="33"/>
        <end position="458"/>
    </location>
</feature>
<dbReference type="FunFam" id="3.40.47.10:FF:000019">
    <property type="entry name" value="Polyketide synthase type I"/>
    <property type="match status" value="3"/>
</dbReference>
<dbReference type="Pfam" id="PF00109">
    <property type="entry name" value="ketoacyl-synt"/>
    <property type="match status" value="3"/>
</dbReference>
<dbReference type="InterPro" id="IPR036291">
    <property type="entry name" value="NAD(P)-bd_dom_sf"/>
</dbReference>
<dbReference type="GO" id="GO:0031177">
    <property type="term" value="F:phosphopantetheine binding"/>
    <property type="evidence" value="ECO:0007669"/>
    <property type="project" value="InterPro"/>
</dbReference>
<proteinExistence type="predicted"/>
<feature type="region of interest" description="Disordered" evidence="10">
    <location>
        <begin position="4758"/>
        <end position="4893"/>
    </location>
</feature>
<dbReference type="CDD" id="cd00833">
    <property type="entry name" value="PKS"/>
    <property type="match status" value="3"/>
</dbReference>
<evidence type="ECO:0000256" key="9">
    <source>
        <dbReference type="PROSITE-ProRule" id="PRU01363"/>
    </source>
</evidence>
<organism evidence="14 15">
    <name type="scientific">Streptomyces clavuligerus</name>
    <dbReference type="NCBI Taxonomy" id="1901"/>
    <lineage>
        <taxon>Bacteria</taxon>
        <taxon>Bacillati</taxon>
        <taxon>Actinomycetota</taxon>
        <taxon>Actinomycetes</taxon>
        <taxon>Kitasatosporales</taxon>
        <taxon>Streptomycetaceae</taxon>
        <taxon>Streptomyces</taxon>
    </lineage>
</organism>
<feature type="region of interest" description="C-terminal hotdog fold" evidence="9">
    <location>
        <begin position="4493"/>
        <end position="4631"/>
    </location>
</feature>
<dbReference type="FunFam" id="1.10.1200.10:FF:000007">
    <property type="entry name" value="Probable polyketide synthase pks17"/>
    <property type="match status" value="3"/>
</dbReference>
<evidence type="ECO:0000313" key="15">
    <source>
        <dbReference type="Proteomes" id="UP000002357"/>
    </source>
</evidence>
<feature type="region of interest" description="Disordered" evidence="10">
    <location>
        <begin position="4453"/>
        <end position="4482"/>
    </location>
</feature>
<dbReference type="Gene3D" id="6.10.140.1830">
    <property type="match status" value="2"/>
</dbReference>
<feature type="compositionally biased region" description="Low complexity" evidence="10">
    <location>
        <begin position="891"/>
        <end position="909"/>
    </location>
</feature>
<dbReference type="Pfam" id="PF22621">
    <property type="entry name" value="CurL-like_PKS_C"/>
    <property type="match status" value="1"/>
</dbReference>
<dbReference type="Pfam" id="PF22953">
    <property type="entry name" value="SpnB_Rossmann"/>
    <property type="match status" value="1"/>
</dbReference>
<dbReference type="RefSeq" id="WP_003959185.1">
    <property type="nucleotide sequence ID" value="NZ_CM000913.1"/>
</dbReference>
<dbReference type="PROSITE" id="PS52019">
    <property type="entry name" value="PKS_MFAS_DH"/>
    <property type="match status" value="1"/>
</dbReference>
<evidence type="ECO:0000256" key="10">
    <source>
        <dbReference type="SAM" id="MobiDB-lite"/>
    </source>
</evidence>
<dbReference type="PROSITE" id="PS50075">
    <property type="entry name" value="CARRIER"/>
    <property type="match status" value="3"/>
</dbReference>
<dbReference type="Gene3D" id="3.40.50.11460">
    <property type="match status" value="1"/>
</dbReference>
<dbReference type="InterPro" id="IPR020806">
    <property type="entry name" value="PKS_PP-bd"/>
</dbReference>
<keyword evidence="4" id="KW-0597">Phosphoprotein</keyword>